<evidence type="ECO:0000256" key="2">
    <source>
        <dbReference type="ARBA" id="ARBA00023015"/>
    </source>
</evidence>
<evidence type="ECO:0000256" key="4">
    <source>
        <dbReference type="ARBA" id="ARBA00023163"/>
    </source>
</evidence>
<comment type="caution">
    <text evidence="7">The sequence shown here is derived from an EMBL/GenBank/DDBJ whole genome shotgun (WGS) entry which is preliminary data.</text>
</comment>
<dbReference type="InterPro" id="IPR013325">
    <property type="entry name" value="RNA_pol_sigma_r2"/>
</dbReference>
<dbReference type="InterPro" id="IPR013324">
    <property type="entry name" value="RNA_pol_sigma_r3/r4-like"/>
</dbReference>
<dbReference type="InterPro" id="IPR007627">
    <property type="entry name" value="RNA_pol_sigma70_r2"/>
</dbReference>
<dbReference type="SUPFAM" id="SSF88659">
    <property type="entry name" value="Sigma3 and sigma4 domains of RNA polymerase sigma factors"/>
    <property type="match status" value="1"/>
</dbReference>
<evidence type="ECO:0000256" key="3">
    <source>
        <dbReference type="ARBA" id="ARBA00023082"/>
    </source>
</evidence>
<evidence type="ECO:0000259" key="6">
    <source>
        <dbReference type="Pfam" id="PF08281"/>
    </source>
</evidence>
<dbReference type="Pfam" id="PF04542">
    <property type="entry name" value="Sigma70_r2"/>
    <property type="match status" value="1"/>
</dbReference>
<dbReference type="Gene3D" id="1.10.1740.10">
    <property type="match status" value="1"/>
</dbReference>
<organism evidence="7 8">
    <name type="scientific">Candidatus Blackburnbacteria bacterium RIFCSPLOWO2_01_FULL_40_20</name>
    <dbReference type="NCBI Taxonomy" id="1797519"/>
    <lineage>
        <taxon>Bacteria</taxon>
        <taxon>Candidatus Blackburniibacteriota</taxon>
    </lineage>
</organism>
<evidence type="ECO:0000259" key="5">
    <source>
        <dbReference type="Pfam" id="PF04542"/>
    </source>
</evidence>
<evidence type="ECO:0000256" key="1">
    <source>
        <dbReference type="ARBA" id="ARBA00010641"/>
    </source>
</evidence>
<keyword evidence="4" id="KW-0804">Transcription</keyword>
<keyword evidence="3" id="KW-0731">Sigma factor</keyword>
<dbReference type="AlphaFoldDB" id="A0A1G1VF80"/>
<gene>
    <name evidence="7" type="ORF">A3A77_03820</name>
</gene>
<dbReference type="InterPro" id="IPR014284">
    <property type="entry name" value="RNA_pol_sigma-70_dom"/>
</dbReference>
<dbReference type="SUPFAM" id="SSF88946">
    <property type="entry name" value="Sigma2 domain of RNA polymerase sigma factors"/>
    <property type="match status" value="1"/>
</dbReference>
<dbReference type="GO" id="GO:0016987">
    <property type="term" value="F:sigma factor activity"/>
    <property type="evidence" value="ECO:0007669"/>
    <property type="project" value="UniProtKB-KW"/>
</dbReference>
<sequence>MEKGDSELVQDTLRGVLSSYEVLVRRYEKLIYSHSLRILKRAPAAEDATQEVFLRAFQKLITFDSHRPFKPWLYQIATNYCLDYIRKNARLTKLENTFPDNHPSLIEKLAKSDEIKRLRSALNKLPRIYFQPVWGYYFLELDYQRLAKSLNIPVNTLRTRLKRGKASLYKMMVEYEV</sequence>
<evidence type="ECO:0008006" key="9">
    <source>
        <dbReference type="Google" id="ProtNLM"/>
    </source>
</evidence>
<dbReference type="PANTHER" id="PTHR43133:SF51">
    <property type="entry name" value="RNA POLYMERASE SIGMA FACTOR"/>
    <property type="match status" value="1"/>
</dbReference>
<dbReference type="InterPro" id="IPR013249">
    <property type="entry name" value="RNA_pol_sigma70_r4_t2"/>
</dbReference>
<keyword evidence="2" id="KW-0805">Transcription regulation</keyword>
<accession>A0A1G1VF80</accession>
<dbReference type="InterPro" id="IPR036388">
    <property type="entry name" value="WH-like_DNA-bd_sf"/>
</dbReference>
<reference evidence="7 8" key="1">
    <citation type="journal article" date="2016" name="Nat. Commun.">
        <title>Thousands of microbial genomes shed light on interconnected biogeochemical processes in an aquifer system.</title>
        <authorList>
            <person name="Anantharaman K."/>
            <person name="Brown C.T."/>
            <person name="Hug L.A."/>
            <person name="Sharon I."/>
            <person name="Castelle C.J."/>
            <person name="Probst A.J."/>
            <person name="Thomas B.C."/>
            <person name="Singh A."/>
            <person name="Wilkins M.J."/>
            <person name="Karaoz U."/>
            <person name="Brodie E.L."/>
            <person name="Williams K.H."/>
            <person name="Hubbard S.S."/>
            <person name="Banfield J.F."/>
        </authorList>
    </citation>
    <scope>NUCLEOTIDE SEQUENCE [LARGE SCALE GENOMIC DNA]</scope>
</reference>
<dbReference type="Proteomes" id="UP000178659">
    <property type="component" value="Unassembled WGS sequence"/>
</dbReference>
<feature type="domain" description="RNA polymerase sigma factor 70 region 4 type 2" evidence="6">
    <location>
        <begin position="117"/>
        <end position="168"/>
    </location>
</feature>
<dbReference type="PANTHER" id="PTHR43133">
    <property type="entry name" value="RNA POLYMERASE ECF-TYPE SIGMA FACTO"/>
    <property type="match status" value="1"/>
</dbReference>
<proteinExistence type="inferred from homology"/>
<dbReference type="GO" id="GO:0006352">
    <property type="term" value="P:DNA-templated transcription initiation"/>
    <property type="evidence" value="ECO:0007669"/>
    <property type="project" value="InterPro"/>
</dbReference>
<dbReference type="GO" id="GO:0003677">
    <property type="term" value="F:DNA binding"/>
    <property type="evidence" value="ECO:0007669"/>
    <property type="project" value="InterPro"/>
</dbReference>
<protein>
    <recommendedName>
        <fullName evidence="9">RNA polymerase sigma-70 region 2 domain-containing protein</fullName>
    </recommendedName>
</protein>
<dbReference type="Gene3D" id="1.10.10.10">
    <property type="entry name" value="Winged helix-like DNA-binding domain superfamily/Winged helix DNA-binding domain"/>
    <property type="match status" value="1"/>
</dbReference>
<evidence type="ECO:0000313" key="8">
    <source>
        <dbReference type="Proteomes" id="UP000178659"/>
    </source>
</evidence>
<dbReference type="EMBL" id="MHCC01000003">
    <property type="protein sequence ID" value="OGY14075.1"/>
    <property type="molecule type" value="Genomic_DNA"/>
</dbReference>
<evidence type="ECO:0000313" key="7">
    <source>
        <dbReference type="EMBL" id="OGY14075.1"/>
    </source>
</evidence>
<comment type="similarity">
    <text evidence="1">Belongs to the sigma-70 factor family. ECF subfamily.</text>
</comment>
<dbReference type="NCBIfam" id="TIGR02937">
    <property type="entry name" value="sigma70-ECF"/>
    <property type="match status" value="1"/>
</dbReference>
<dbReference type="InterPro" id="IPR039425">
    <property type="entry name" value="RNA_pol_sigma-70-like"/>
</dbReference>
<dbReference type="Pfam" id="PF08281">
    <property type="entry name" value="Sigma70_r4_2"/>
    <property type="match status" value="1"/>
</dbReference>
<feature type="domain" description="RNA polymerase sigma-70 region 2" evidence="5">
    <location>
        <begin position="23"/>
        <end position="90"/>
    </location>
</feature>
<name>A0A1G1VF80_9BACT</name>